<evidence type="ECO:0000313" key="3">
    <source>
        <dbReference type="Proteomes" id="UP001162162"/>
    </source>
</evidence>
<comment type="caution">
    <text evidence="2">The sequence shown here is derived from an EMBL/GenBank/DDBJ whole genome shotgun (WGS) entry which is preliminary data.</text>
</comment>
<accession>A0AAV8ZGP4</accession>
<organism evidence="2 3">
    <name type="scientific">Aromia moschata</name>
    <dbReference type="NCBI Taxonomy" id="1265417"/>
    <lineage>
        <taxon>Eukaryota</taxon>
        <taxon>Metazoa</taxon>
        <taxon>Ecdysozoa</taxon>
        <taxon>Arthropoda</taxon>
        <taxon>Hexapoda</taxon>
        <taxon>Insecta</taxon>
        <taxon>Pterygota</taxon>
        <taxon>Neoptera</taxon>
        <taxon>Endopterygota</taxon>
        <taxon>Coleoptera</taxon>
        <taxon>Polyphaga</taxon>
        <taxon>Cucujiformia</taxon>
        <taxon>Chrysomeloidea</taxon>
        <taxon>Cerambycidae</taxon>
        <taxon>Cerambycinae</taxon>
        <taxon>Callichromatini</taxon>
        <taxon>Aromia</taxon>
    </lineage>
</organism>
<evidence type="ECO:0000313" key="2">
    <source>
        <dbReference type="EMBL" id="KAJ8962893.1"/>
    </source>
</evidence>
<proteinExistence type="predicted"/>
<keyword evidence="3" id="KW-1185">Reference proteome</keyword>
<evidence type="ECO:0000256" key="1">
    <source>
        <dbReference type="SAM" id="Phobius"/>
    </source>
</evidence>
<dbReference type="EMBL" id="JAPWTK010000002">
    <property type="protein sequence ID" value="KAJ8962893.1"/>
    <property type="molecule type" value="Genomic_DNA"/>
</dbReference>
<keyword evidence="1" id="KW-0812">Transmembrane</keyword>
<dbReference type="AlphaFoldDB" id="A0AAV8ZGP4"/>
<keyword evidence="1" id="KW-0472">Membrane</keyword>
<reference evidence="2" key="1">
    <citation type="journal article" date="2023" name="Insect Mol. Biol.">
        <title>Genome sequencing provides insights into the evolution of gene families encoding plant cell wall-degrading enzymes in longhorned beetles.</title>
        <authorList>
            <person name="Shin N.R."/>
            <person name="Okamura Y."/>
            <person name="Kirsch R."/>
            <person name="Pauchet Y."/>
        </authorList>
    </citation>
    <scope>NUCLEOTIDE SEQUENCE</scope>
    <source>
        <strain evidence="2">AMC_N1</strain>
    </source>
</reference>
<sequence>MLHSNKLGLHSSTGVGAPAMQVDSLDRFTTNFLGQYRMNKFSLQFIYDVCKLGIKIGNVAPDLAILRRRDLEGRLFVFGTRSERFGDLGVLGSKTRVRVNYSDCTDRSEAYSRTNLFKRPLYDRRQFQFFSSKLLLSRLLLKLVVYLLCFFFAGRKADIGRFLLAENAGMKSGNE</sequence>
<keyword evidence="1" id="KW-1133">Transmembrane helix</keyword>
<feature type="transmembrane region" description="Helical" evidence="1">
    <location>
        <begin position="134"/>
        <end position="154"/>
    </location>
</feature>
<name>A0AAV8ZGP4_9CUCU</name>
<protein>
    <submittedName>
        <fullName evidence="2">Uncharacterized protein</fullName>
    </submittedName>
</protein>
<dbReference type="Proteomes" id="UP001162162">
    <property type="component" value="Unassembled WGS sequence"/>
</dbReference>
<gene>
    <name evidence="2" type="ORF">NQ318_001303</name>
</gene>